<evidence type="ECO:0000313" key="5">
    <source>
        <dbReference type="EMBL" id="KAK5631393.1"/>
    </source>
</evidence>
<dbReference type="PROSITE" id="PS52004">
    <property type="entry name" value="KS3_2"/>
    <property type="match status" value="1"/>
</dbReference>
<dbReference type="PANTHER" id="PTHR43775">
    <property type="entry name" value="FATTY ACID SYNTHASE"/>
    <property type="match status" value="1"/>
</dbReference>
<dbReference type="SMART" id="SM00825">
    <property type="entry name" value="PKS_KS"/>
    <property type="match status" value="1"/>
</dbReference>
<dbReference type="GO" id="GO:0006633">
    <property type="term" value="P:fatty acid biosynthetic process"/>
    <property type="evidence" value="ECO:0007669"/>
    <property type="project" value="TreeGrafter"/>
</dbReference>
<dbReference type="CDD" id="cd00833">
    <property type="entry name" value="PKS"/>
    <property type="match status" value="1"/>
</dbReference>
<dbReference type="GO" id="GO:0044550">
    <property type="term" value="P:secondary metabolite biosynthetic process"/>
    <property type="evidence" value="ECO:0007669"/>
    <property type="project" value="TreeGrafter"/>
</dbReference>
<dbReference type="AlphaFoldDB" id="A0AAN7UKL7"/>
<keyword evidence="1" id="KW-0596">Phosphopantetheine</keyword>
<dbReference type="InterPro" id="IPR050091">
    <property type="entry name" value="PKS_NRPS_Biosynth_Enz"/>
</dbReference>
<proteinExistence type="predicted"/>
<comment type="caution">
    <text evidence="5">The sequence shown here is derived from an EMBL/GenBank/DDBJ whole genome shotgun (WGS) entry which is preliminary data.</text>
</comment>
<gene>
    <name evidence="5" type="ORF">RRF57_007107</name>
</gene>
<dbReference type="EMBL" id="JAWHQM010000019">
    <property type="protein sequence ID" value="KAK5631393.1"/>
    <property type="molecule type" value="Genomic_DNA"/>
</dbReference>
<dbReference type="GO" id="GO:0004312">
    <property type="term" value="F:fatty acid synthase activity"/>
    <property type="evidence" value="ECO:0007669"/>
    <property type="project" value="TreeGrafter"/>
</dbReference>
<evidence type="ECO:0000256" key="2">
    <source>
        <dbReference type="ARBA" id="ARBA00022553"/>
    </source>
</evidence>
<dbReference type="PANTHER" id="PTHR43775:SF22">
    <property type="entry name" value="SYNTHASE, PUTATIVE (JCVI)-RELATED"/>
    <property type="match status" value="1"/>
</dbReference>
<feature type="domain" description="Ketosynthase family 3 (KS3)" evidence="4">
    <location>
        <begin position="4"/>
        <end position="179"/>
    </location>
</feature>
<reference evidence="5 6" key="1">
    <citation type="submission" date="2023-10" db="EMBL/GenBank/DDBJ databases">
        <title>Draft genome sequence of Xylaria bambusicola isolate GMP-LS, the root and basal stem rot pathogen of sugarcane in Indonesia.</title>
        <authorList>
            <person name="Selvaraj P."/>
            <person name="Muralishankar V."/>
            <person name="Muruganantham S."/>
            <person name="Sp S."/>
            <person name="Haryani S."/>
            <person name="Lau K.J.X."/>
            <person name="Naqvi N.I."/>
        </authorList>
    </citation>
    <scope>NUCLEOTIDE SEQUENCE [LARGE SCALE GENOMIC DNA]</scope>
    <source>
        <strain evidence="5">GMP-LS</strain>
    </source>
</reference>
<evidence type="ECO:0000313" key="6">
    <source>
        <dbReference type="Proteomes" id="UP001305414"/>
    </source>
</evidence>
<dbReference type="Pfam" id="PF00109">
    <property type="entry name" value="ketoacyl-synt"/>
    <property type="match status" value="1"/>
</dbReference>
<evidence type="ECO:0000256" key="3">
    <source>
        <dbReference type="ARBA" id="ARBA00023268"/>
    </source>
</evidence>
<keyword evidence="3" id="KW-0511">Multifunctional enzyme</keyword>
<dbReference type="InterPro" id="IPR014030">
    <property type="entry name" value="Ketoacyl_synth_N"/>
</dbReference>
<name>A0AAN7UKL7_9PEZI</name>
<dbReference type="InterPro" id="IPR020841">
    <property type="entry name" value="PKS_Beta-ketoAc_synthase_dom"/>
</dbReference>
<dbReference type="Proteomes" id="UP001305414">
    <property type="component" value="Unassembled WGS sequence"/>
</dbReference>
<keyword evidence="6" id="KW-1185">Reference proteome</keyword>
<sequence>MYQPIPIAVIGVAFRLPGGANNLENLEHLLNNGGSGFVPVPEDRWNRDGFYATQQNAKGGIPSKHGYFLQQDISHFDARFFQVSRQEAATIDPKQRILLQTTYEALENAGIPMERVRGSKTSVYVSTFTYDYERMGFRDMQVLSGFHTTSVGPAILANRLSYFFDLKGPSFTLDTGCVS</sequence>
<dbReference type="Gene3D" id="3.40.47.10">
    <property type="match status" value="1"/>
</dbReference>
<evidence type="ECO:0000256" key="1">
    <source>
        <dbReference type="ARBA" id="ARBA00022450"/>
    </source>
</evidence>
<keyword evidence="2" id="KW-0597">Phosphoprotein</keyword>
<accession>A0AAN7UKL7</accession>
<evidence type="ECO:0000259" key="4">
    <source>
        <dbReference type="PROSITE" id="PS52004"/>
    </source>
</evidence>
<dbReference type="SUPFAM" id="SSF53901">
    <property type="entry name" value="Thiolase-like"/>
    <property type="match status" value="1"/>
</dbReference>
<protein>
    <recommendedName>
        <fullName evidence="4">Ketosynthase family 3 (KS3) domain-containing protein</fullName>
    </recommendedName>
</protein>
<organism evidence="5 6">
    <name type="scientific">Xylaria bambusicola</name>
    <dbReference type="NCBI Taxonomy" id="326684"/>
    <lineage>
        <taxon>Eukaryota</taxon>
        <taxon>Fungi</taxon>
        <taxon>Dikarya</taxon>
        <taxon>Ascomycota</taxon>
        <taxon>Pezizomycotina</taxon>
        <taxon>Sordariomycetes</taxon>
        <taxon>Xylariomycetidae</taxon>
        <taxon>Xylariales</taxon>
        <taxon>Xylariaceae</taxon>
        <taxon>Xylaria</taxon>
    </lineage>
</organism>
<dbReference type="InterPro" id="IPR016039">
    <property type="entry name" value="Thiolase-like"/>
</dbReference>